<dbReference type="Gene3D" id="1.10.357.10">
    <property type="entry name" value="Tetracycline Repressor, domain 2"/>
    <property type="match status" value="1"/>
</dbReference>
<comment type="caution">
    <text evidence="4">The sequence shown here is derived from an EMBL/GenBank/DDBJ whole genome shotgun (WGS) entry which is preliminary data.</text>
</comment>
<dbReference type="RefSeq" id="WP_210098014.1">
    <property type="nucleotide sequence ID" value="NZ_BAAAIO010000003.1"/>
</dbReference>
<evidence type="ECO:0000256" key="1">
    <source>
        <dbReference type="ARBA" id="ARBA00023125"/>
    </source>
</evidence>
<keyword evidence="5" id="KW-1185">Reference proteome</keyword>
<evidence type="ECO:0000313" key="5">
    <source>
        <dbReference type="Proteomes" id="UP000703720"/>
    </source>
</evidence>
<gene>
    <name evidence="4" type="ORF">JOF42_002338</name>
</gene>
<dbReference type="InterPro" id="IPR009057">
    <property type="entry name" value="Homeodomain-like_sf"/>
</dbReference>
<evidence type="ECO:0000313" key="4">
    <source>
        <dbReference type="EMBL" id="MBP2378843.1"/>
    </source>
</evidence>
<accession>A0ABS4WRS2</accession>
<dbReference type="SUPFAM" id="SSF46689">
    <property type="entry name" value="Homeodomain-like"/>
    <property type="match status" value="1"/>
</dbReference>
<evidence type="ECO:0000256" key="2">
    <source>
        <dbReference type="PROSITE-ProRule" id="PRU00335"/>
    </source>
</evidence>
<proteinExistence type="predicted"/>
<evidence type="ECO:0000259" key="3">
    <source>
        <dbReference type="PROSITE" id="PS50977"/>
    </source>
</evidence>
<dbReference type="InterPro" id="IPR001647">
    <property type="entry name" value="HTH_TetR"/>
</dbReference>
<dbReference type="PROSITE" id="PS50977">
    <property type="entry name" value="HTH_TETR_2"/>
    <property type="match status" value="1"/>
</dbReference>
<name>A0ABS4WRS2_9MICO</name>
<organism evidence="4 5">
    <name type="scientific">Microbacterium phyllosphaerae</name>
    <dbReference type="NCBI Taxonomy" id="124798"/>
    <lineage>
        <taxon>Bacteria</taxon>
        <taxon>Bacillati</taxon>
        <taxon>Actinomycetota</taxon>
        <taxon>Actinomycetes</taxon>
        <taxon>Micrococcales</taxon>
        <taxon>Microbacteriaceae</taxon>
        <taxon>Microbacterium</taxon>
    </lineage>
</organism>
<reference evidence="4 5" key="1">
    <citation type="submission" date="2021-03" db="EMBL/GenBank/DDBJ databases">
        <title>Sequencing the genomes of 1000 actinobacteria strains.</title>
        <authorList>
            <person name="Klenk H.-P."/>
        </authorList>
    </citation>
    <scope>NUCLEOTIDE SEQUENCE [LARGE SCALE GENOMIC DNA]</scope>
    <source>
        <strain evidence="4 5">DSM 13468</strain>
    </source>
</reference>
<dbReference type="EMBL" id="JAGIOA010000001">
    <property type="protein sequence ID" value="MBP2378843.1"/>
    <property type="molecule type" value="Genomic_DNA"/>
</dbReference>
<feature type="DNA-binding region" description="H-T-H motif" evidence="2">
    <location>
        <begin position="29"/>
        <end position="48"/>
    </location>
</feature>
<protein>
    <submittedName>
        <fullName evidence="4">AcrR family transcriptional regulator</fullName>
    </submittedName>
</protein>
<keyword evidence="1 2" id="KW-0238">DNA-binding</keyword>
<dbReference type="Proteomes" id="UP000703720">
    <property type="component" value="Unassembled WGS sequence"/>
</dbReference>
<feature type="domain" description="HTH tetR-type" evidence="3">
    <location>
        <begin position="6"/>
        <end position="66"/>
    </location>
</feature>
<sequence length="183" mass="19815">MDARSRRSRESLRGAVLTLAGTTPISEVTASAISLQAGVTRDTFYRHADSPTSLLADALSAEIDEAMEVLPQADVIGDGERALLEHVHRRADVYRGAMHPLLAAPVRDNLERSISAGLVLWAELHPRIIPAVFADDAAAMRIAVAYAAAGTVGAIEEWLRSGDDDIERAVRLILAASPEWWLR</sequence>